<dbReference type="GeneID" id="83056355"/>
<keyword evidence="2" id="KW-1185">Reference proteome</keyword>
<gene>
    <name evidence="1" type="ORF">BED41_00630</name>
</gene>
<sequence>MNKNSFKKITLAKGEINLYDFGGVKLHAYRTNDFLADEVFIVEKEGQAVIIESPCFFDNDRELEEYIAGTGLTAAGLLLAYHMAGGGFMPGVRRYATKRADEYGHSGGGRALIDNFTGAFGAAFDGAIHQVTDYIEPGGVTIGGIRFNIIPTHEAFDVEIPEIGAIYTHMLGHDCHSIVAGAAHAEAMIEQLRGFLAKGYNLVLTSHYTPEDLKDVETKIAYLSELKTIAAGCSDAAAFKAAVKKRYGGYGGVLLQTMIRLSVILGCGGDNGAGRGCAEP</sequence>
<dbReference type="EMBL" id="CP016757">
    <property type="protein sequence ID" value="ANZ43736.1"/>
    <property type="molecule type" value="Genomic_DNA"/>
</dbReference>
<dbReference type="Proteomes" id="UP000093044">
    <property type="component" value="Chromosome"/>
</dbReference>
<dbReference type="STRING" id="1197717.BED41_00630"/>
<evidence type="ECO:0000313" key="2">
    <source>
        <dbReference type="Proteomes" id="UP000093044"/>
    </source>
</evidence>
<proteinExistence type="predicted"/>
<evidence type="ECO:0000313" key="1">
    <source>
        <dbReference type="EMBL" id="ANZ43736.1"/>
    </source>
</evidence>
<accession>A0A1B2I185</accession>
<reference evidence="1" key="1">
    <citation type="submission" date="2016-08" db="EMBL/GenBank/DDBJ databases">
        <title>Complete genome of Cloacibacillus porcorum.</title>
        <authorList>
            <person name="Looft T."/>
            <person name="Bayles D.O."/>
            <person name="Alt D.P."/>
        </authorList>
    </citation>
    <scope>NUCLEOTIDE SEQUENCE [LARGE SCALE GENOMIC DNA]</scope>
    <source>
        <strain evidence="1">CL-84</strain>
    </source>
</reference>
<dbReference type="RefSeq" id="WP_066741751.1">
    <property type="nucleotide sequence ID" value="NZ_CP016757.1"/>
</dbReference>
<organism evidence="1 2">
    <name type="scientific">Cloacibacillus porcorum</name>
    <dbReference type="NCBI Taxonomy" id="1197717"/>
    <lineage>
        <taxon>Bacteria</taxon>
        <taxon>Thermotogati</taxon>
        <taxon>Synergistota</taxon>
        <taxon>Synergistia</taxon>
        <taxon>Synergistales</taxon>
        <taxon>Synergistaceae</taxon>
        <taxon>Cloacibacillus</taxon>
    </lineage>
</organism>
<name>A0A1B2I185_9BACT</name>
<protein>
    <submittedName>
        <fullName evidence="1">Uncharacterized protein</fullName>
    </submittedName>
</protein>
<dbReference type="KEGG" id="cpor:BED41_00630"/>
<dbReference type="AlphaFoldDB" id="A0A1B2I185"/>